<dbReference type="InterPro" id="IPR011010">
    <property type="entry name" value="DNA_brk_join_enz"/>
</dbReference>
<keyword evidence="2 4" id="KW-0238">DNA-binding</keyword>
<evidence type="ECO:0000256" key="3">
    <source>
        <dbReference type="ARBA" id="ARBA00023172"/>
    </source>
</evidence>
<evidence type="ECO:0000256" key="2">
    <source>
        <dbReference type="ARBA" id="ARBA00023125"/>
    </source>
</evidence>
<feature type="domain" description="Tyr recombinase" evidence="6">
    <location>
        <begin position="101"/>
        <end position="290"/>
    </location>
</feature>
<dbReference type="GO" id="GO:0006310">
    <property type="term" value="P:DNA recombination"/>
    <property type="evidence" value="ECO:0007669"/>
    <property type="project" value="UniProtKB-KW"/>
</dbReference>
<comment type="caution">
    <text evidence="8">The sequence shown here is derived from an EMBL/GenBank/DDBJ whole genome shotgun (WGS) entry which is preliminary data.</text>
</comment>
<gene>
    <name evidence="8" type="ORF">ATO12_11020</name>
</gene>
<dbReference type="PANTHER" id="PTHR30349">
    <property type="entry name" value="PHAGE INTEGRASE-RELATED"/>
    <property type="match status" value="1"/>
</dbReference>
<name>A0A023BMR5_9FLAO</name>
<dbReference type="OrthoDB" id="1407105at2"/>
<dbReference type="RefSeq" id="WP_034247677.1">
    <property type="nucleotide sequence ID" value="NZ_AQRA01000025.1"/>
</dbReference>
<evidence type="ECO:0000259" key="7">
    <source>
        <dbReference type="PROSITE" id="PS51900"/>
    </source>
</evidence>
<keyword evidence="9" id="KW-1185">Reference proteome</keyword>
<dbReference type="Proteomes" id="UP000023541">
    <property type="component" value="Unassembled WGS sequence"/>
</dbReference>
<dbReference type="InterPro" id="IPR010998">
    <property type="entry name" value="Integrase_recombinase_N"/>
</dbReference>
<dbReference type="Gene3D" id="1.10.150.130">
    <property type="match status" value="1"/>
</dbReference>
<dbReference type="Pfam" id="PF02899">
    <property type="entry name" value="Phage_int_SAM_1"/>
    <property type="match status" value="1"/>
</dbReference>
<dbReference type="STRING" id="1317122.ATO12_11020"/>
<dbReference type="SUPFAM" id="SSF56349">
    <property type="entry name" value="DNA breaking-rejoining enzymes"/>
    <property type="match status" value="1"/>
</dbReference>
<dbReference type="InterPro" id="IPR050090">
    <property type="entry name" value="Tyrosine_recombinase_XerCD"/>
</dbReference>
<protein>
    <recommendedName>
        <fullName evidence="10">Integrase</fullName>
    </recommendedName>
</protein>
<dbReference type="InterPro" id="IPR013762">
    <property type="entry name" value="Integrase-like_cat_sf"/>
</dbReference>
<organism evidence="8 9">
    <name type="scientific">Aquimarina atlantica</name>
    <dbReference type="NCBI Taxonomy" id="1317122"/>
    <lineage>
        <taxon>Bacteria</taxon>
        <taxon>Pseudomonadati</taxon>
        <taxon>Bacteroidota</taxon>
        <taxon>Flavobacteriia</taxon>
        <taxon>Flavobacteriales</taxon>
        <taxon>Flavobacteriaceae</taxon>
        <taxon>Aquimarina</taxon>
    </lineage>
</organism>
<dbReference type="EMBL" id="AQRA01000025">
    <property type="protein sequence ID" value="EZH71286.1"/>
    <property type="molecule type" value="Genomic_DNA"/>
</dbReference>
<keyword evidence="3" id="KW-0233">DNA recombination</keyword>
<dbReference type="InterPro" id="IPR004107">
    <property type="entry name" value="Integrase_SAM-like_N"/>
</dbReference>
<dbReference type="eggNOG" id="COG4974">
    <property type="taxonomic scope" value="Bacteria"/>
</dbReference>
<reference evidence="8 9" key="1">
    <citation type="submission" date="2014-04" db="EMBL/GenBank/DDBJ databases">
        <title>Aquimarina sp. 22II-S11-z7 Genome Sequencing.</title>
        <authorList>
            <person name="Lai Q."/>
        </authorList>
    </citation>
    <scope>NUCLEOTIDE SEQUENCE [LARGE SCALE GENOMIC DNA]</scope>
    <source>
        <strain evidence="8 9">22II-S11-z7</strain>
    </source>
</reference>
<dbReference type="InterPro" id="IPR002104">
    <property type="entry name" value="Integrase_catalytic"/>
</dbReference>
<evidence type="ECO:0000256" key="4">
    <source>
        <dbReference type="PROSITE-ProRule" id="PRU01248"/>
    </source>
</evidence>
<evidence type="ECO:0000256" key="1">
    <source>
        <dbReference type="ARBA" id="ARBA00022908"/>
    </source>
</evidence>
<dbReference type="PROSITE" id="PS51900">
    <property type="entry name" value="CB"/>
    <property type="match status" value="1"/>
</dbReference>
<keyword evidence="5" id="KW-0175">Coiled coil</keyword>
<proteinExistence type="predicted"/>
<evidence type="ECO:0000256" key="5">
    <source>
        <dbReference type="SAM" id="Coils"/>
    </source>
</evidence>
<feature type="coiled-coil region" evidence="5">
    <location>
        <begin position="215"/>
        <end position="242"/>
    </location>
</feature>
<dbReference type="Pfam" id="PF00589">
    <property type="entry name" value="Phage_integrase"/>
    <property type="match status" value="1"/>
</dbReference>
<evidence type="ECO:0000313" key="9">
    <source>
        <dbReference type="Proteomes" id="UP000023541"/>
    </source>
</evidence>
<keyword evidence="1" id="KW-0229">DNA integration</keyword>
<accession>A0A023BMR5</accession>
<evidence type="ECO:0000313" key="8">
    <source>
        <dbReference type="EMBL" id="EZH71286.1"/>
    </source>
</evidence>
<dbReference type="AlphaFoldDB" id="A0A023BMR5"/>
<evidence type="ECO:0008006" key="10">
    <source>
        <dbReference type="Google" id="ProtNLM"/>
    </source>
</evidence>
<dbReference type="InterPro" id="IPR044068">
    <property type="entry name" value="CB"/>
</dbReference>
<dbReference type="GO" id="GO:0015074">
    <property type="term" value="P:DNA integration"/>
    <property type="evidence" value="ECO:0007669"/>
    <property type="project" value="UniProtKB-KW"/>
</dbReference>
<feature type="domain" description="Core-binding (CB)" evidence="7">
    <location>
        <begin position="1"/>
        <end position="79"/>
    </location>
</feature>
<dbReference type="GO" id="GO:0003677">
    <property type="term" value="F:DNA binding"/>
    <property type="evidence" value="ECO:0007669"/>
    <property type="project" value="UniProtKB-UniRule"/>
</dbReference>
<sequence length="293" mass="34508">MKTFKNYLLSKGFSTKTTATYQKNLLAFIVWTDTHQIEVEQTTYRDLLGYIQHLRNKNVSSRAIQSYINSLNHYYKWVIKRGLRNDNPTTNIDIKGIKRRNLCHILDKQELERIYYDYKELSSKSPSEKRNEIIVSLLVYQGLTTTELKKLTIPDIKLREGNIYIAATRRSNERTLKLESHQILDIMEYTLQTRPTILSETQKETDLFFVTSGSSLELQNVMQKLMQQLRKQSRKIESLKQIRTSVITHWLKNYNLREAQYMAGHRYVSSTEAYLINDLEGLQDDINTYHPIG</sequence>
<evidence type="ECO:0000259" key="6">
    <source>
        <dbReference type="PROSITE" id="PS51898"/>
    </source>
</evidence>
<dbReference type="PROSITE" id="PS51898">
    <property type="entry name" value="TYR_RECOMBINASE"/>
    <property type="match status" value="1"/>
</dbReference>
<dbReference type="Gene3D" id="1.10.443.10">
    <property type="entry name" value="Intergrase catalytic core"/>
    <property type="match status" value="1"/>
</dbReference>